<dbReference type="Pfam" id="PF00905">
    <property type="entry name" value="Transpeptidase"/>
    <property type="match status" value="1"/>
</dbReference>
<evidence type="ECO:0000259" key="13">
    <source>
        <dbReference type="Pfam" id="PF00905"/>
    </source>
</evidence>
<dbReference type="EC" id="2.4.99.28" evidence="10"/>
<dbReference type="Pfam" id="PF06832">
    <property type="entry name" value="BiPBP_C"/>
    <property type="match status" value="1"/>
</dbReference>
<dbReference type="GO" id="GO:0006508">
    <property type="term" value="P:proteolysis"/>
    <property type="evidence" value="ECO:0007669"/>
    <property type="project" value="UniProtKB-KW"/>
</dbReference>
<name>A0A1I1UIE8_9BURK</name>
<keyword evidence="5" id="KW-0645">Protease</keyword>
<keyword evidence="9" id="KW-0511">Multifunctional enzyme</keyword>
<evidence type="ECO:0000259" key="15">
    <source>
        <dbReference type="Pfam" id="PF06832"/>
    </source>
</evidence>
<protein>
    <recommendedName>
        <fullName evidence="10">peptidoglycan glycosyltransferase</fullName>
        <ecNumber evidence="10">2.4.99.28</ecNumber>
    </recommendedName>
</protein>
<comment type="similarity">
    <text evidence="3">In the N-terminal section; belongs to the glycosyltransferase 51 family.</text>
</comment>
<keyword evidence="6" id="KW-0328">Glycosyltransferase</keyword>
<proteinExistence type="inferred from homology"/>
<keyword evidence="4" id="KW-0121">Carboxypeptidase</keyword>
<dbReference type="UniPathway" id="UPA00219"/>
<keyword evidence="17" id="KW-1185">Reference proteome</keyword>
<dbReference type="NCBIfam" id="TIGR02073">
    <property type="entry name" value="PBP_1c"/>
    <property type="match status" value="1"/>
</dbReference>
<dbReference type="InterPro" id="IPR023346">
    <property type="entry name" value="Lysozyme-like_dom_sf"/>
</dbReference>
<dbReference type="InterPro" id="IPR011815">
    <property type="entry name" value="PBP_1c"/>
</dbReference>
<dbReference type="InterPro" id="IPR012338">
    <property type="entry name" value="Beta-lactam/transpept-like"/>
</dbReference>
<dbReference type="GO" id="GO:0030288">
    <property type="term" value="C:outer membrane-bounded periplasmic space"/>
    <property type="evidence" value="ECO:0007669"/>
    <property type="project" value="TreeGrafter"/>
</dbReference>
<sequence length="692" mass="73796">MKAWRAVLLLLAPACAAAGAPTPAQVRAAWQPSEARLLDRHGEAIDAVRVDMQARRGNWVALADISPALGVAVMQAEDQRFMEHGGVDLRAAGQAAWDNLFRQRPRGASTITMQLAGLLDARLRASSGGRNWLQKFDQALAAREIEAGWSKQQILEAYFNMVGFRGELQGVAAASRALFNKAPSGLDGTDAVILAALLRAPSATPKIVARRACQLAAELQLPGGCAAVEWRAAVALARPAPPNRPGAPPALRRLLGTAGAGVRTTLDARVQRAALEALRRHVRELSDRNVGDGAVVVIDNASGELLAYVANTGNGEVDGVAAPRQAGSTLKPFLYQLALERRLLTAASLLDDSPVGIASGGGAYVPQNYDRSFKGYASVRTSLASSLNVPAVRTLVLTGVERFHARLQALGLSTLTEDADFYGPSLALGSAEVTLLELANAYRTLANGGRHGTVTLLPRRQAPLAALLDPAASFVVGDILADRGARSPTFGLRSDLATAYWSAVKTGTSKDMRDNWCIGYSDRYTVGVWVGNFNGQPMWDVSGVSGAAPVWRDVMDYLHRDRPGRQGAAPAGLVRKAVAYAPAHEPAREEWFLRGTETALVEAVPAARRSASIVYPVDGSIVAVDPDIPDRVERMLFQAQGAQEHRWRLDGRDEGPASGVFAWRPVAGEHRLELVDAAGKAVSTSRFEVRGN</sequence>
<feature type="domain" description="Penicillin-binding protein transpeptidase" evidence="13">
    <location>
        <begin position="293"/>
        <end position="457"/>
    </location>
</feature>
<evidence type="ECO:0000256" key="2">
    <source>
        <dbReference type="ARBA" id="ARBA00007090"/>
    </source>
</evidence>
<dbReference type="EMBL" id="FOLD01000034">
    <property type="protein sequence ID" value="SFD70507.1"/>
    <property type="molecule type" value="Genomic_DNA"/>
</dbReference>
<dbReference type="PANTHER" id="PTHR32282">
    <property type="entry name" value="BINDING PROTEIN TRANSPEPTIDASE, PUTATIVE-RELATED"/>
    <property type="match status" value="1"/>
</dbReference>
<evidence type="ECO:0000256" key="10">
    <source>
        <dbReference type="ARBA" id="ARBA00044770"/>
    </source>
</evidence>
<comment type="catalytic activity">
    <reaction evidence="11">
        <text>[GlcNAc-(1-&gt;4)-Mur2Ac(oyl-L-Ala-gamma-D-Glu-L-Lys-D-Ala-D-Ala)](n)-di-trans,octa-cis-undecaprenyl diphosphate + beta-D-GlcNAc-(1-&gt;4)-Mur2Ac(oyl-L-Ala-gamma-D-Glu-L-Lys-D-Ala-D-Ala)-di-trans,octa-cis-undecaprenyl diphosphate = [GlcNAc-(1-&gt;4)-Mur2Ac(oyl-L-Ala-gamma-D-Glu-L-Lys-D-Ala-D-Ala)](n+1)-di-trans,octa-cis-undecaprenyl diphosphate + di-trans,octa-cis-undecaprenyl diphosphate + H(+)</text>
        <dbReference type="Rhea" id="RHEA:23708"/>
        <dbReference type="Rhea" id="RHEA-COMP:9602"/>
        <dbReference type="Rhea" id="RHEA-COMP:9603"/>
        <dbReference type="ChEBI" id="CHEBI:15378"/>
        <dbReference type="ChEBI" id="CHEBI:58405"/>
        <dbReference type="ChEBI" id="CHEBI:60033"/>
        <dbReference type="ChEBI" id="CHEBI:78435"/>
        <dbReference type="EC" id="2.4.99.28"/>
    </reaction>
</comment>
<keyword evidence="7" id="KW-0808">Transferase</keyword>
<feature type="chain" id="PRO_5011658299" description="peptidoglycan glycosyltransferase" evidence="12">
    <location>
        <begin position="19"/>
        <end position="692"/>
    </location>
</feature>
<evidence type="ECO:0000256" key="12">
    <source>
        <dbReference type="SAM" id="SignalP"/>
    </source>
</evidence>
<feature type="domain" description="Penicillin-binding C-terminal" evidence="15">
    <location>
        <begin position="607"/>
        <end position="683"/>
    </location>
</feature>
<feature type="signal peptide" evidence="12">
    <location>
        <begin position="1"/>
        <end position="18"/>
    </location>
</feature>
<dbReference type="InterPro" id="IPR001460">
    <property type="entry name" value="PCN-bd_Tpept"/>
</dbReference>
<dbReference type="Pfam" id="PF00912">
    <property type="entry name" value="Transgly"/>
    <property type="match status" value="1"/>
</dbReference>
<dbReference type="Gene3D" id="3.40.710.10">
    <property type="entry name" value="DD-peptidase/beta-lactamase superfamily"/>
    <property type="match status" value="1"/>
</dbReference>
<comment type="similarity">
    <text evidence="2">In the C-terminal section; belongs to the transpeptidase family.</text>
</comment>
<dbReference type="STRING" id="1164594.SAMN05216204_1343"/>
<dbReference type="InterPro" id="IPR009647">
    <property type="entry name" value="PBP_C"/>
</dbReference>
<dbReference type="GO" id="GO:0008658">
    <property type="term" value="F:penicillin binding"/>
    <property type="evidence" value="ECO:0007669"/>
    <property type="project" value="InterPro"/>
</dbReference>
<dbReference type="PANTHER" id="PTHR32282:SF15">
    <property type="entry name" value="PENICILLIN-BINDING PROTEIN 1C"/>
    <property type="match status" value="1"/>
</dbReference>
<gene>
    <name evidence="16" type="ORF">SAMN05216204_1343</name>
</gene>
<reference evidence="17" key="1">
    <citation type="submission" date="2016-10" db="EMBL/GenBank/DDBJ databases">
        <authorList>
            <person name="Varghese N."/>
            <person name="Submissions S."/>
        </authorList>
    </citation>
    <scope>NUCLEOTIDE SEQUENCE [LARGE SCALE GENOMIC DNA]</scope>
    <source>
        <strain evidence="17">CGMCC 1.12041</strain>
    </source>
</reference>
<evidence type="ECO:0000256" key="3">
    <source>
        <dbReference type="ARBA" id="ARBA00007739"/>
    </source>
</evidence>
<dbReference type="SUPFAM" id="SSF56601">
    <property type="entry name" value="beta-lactamase/transpeptidase-like"/>
    <property type="match status" value="1"/>
</dbReference>
<evidence type="ECO:0000256" key="6">
    <source>
        <dbReference type="ARBA" id="ARBA00022676"/>
    </source>
</evidence>
<dbReference type="OrthoDB" id="9766909at2"/>
<evidence type="ECO:0000256" key="11">
    <source>
        <dbReference type="ARBA" id="ARBA00049902"/>
    </source>
</evidence>
<dbReference type="SUPFAM" id="SSF53955">
    <property type="entry name" value="Lysozyme-like"/>
    <property type="match status" value="1"/>
</dbReference>
<accession>A0A1I1UIE8</accession>
<dbReference type="Proteomes" id="UP000198639">
    <property type="component" value="Unassembled WGS sequence"/>
</dbReference>
<keyword evidence="8" id="KW-0378">Hydrolase</keyword>
<keyword evidence="12" id="KW-0732">Signal</keyword>
<organism evidence="16 17">
    <name type="scientific">Massilia yuzhufengensis</name>
    <dbReference type="NCBI Taxonomy" id="1164594"/>
    <lineage>
        <taxon>Bacteria</taxon>
        <taxon>Pseudomonadati</taxon>
        <taxon>Pseudomonadota</taxon>
        <taxon>Betaproteobacteria</taxon>
        <taxon>Burkholderiales</taxon>
        <taxon>Oxalobacteraceae</taxon>
        <taxon>Telluria group</taxon>
        <taxon>Massilia</taxon>
    </lineage>
</organism>
<feature type="domain" description="Glycosyl transferase family 51" evidence="14">
    <location>
        <begin position="53"/>
        <end position="212"/>
    </location>
</feature>
<evidence type="ECO:0000256" key="4">
    <source>
        <dbReference type="ARBA" id="ARBA00022645"/>
    </source>
</evidence>
<dbReference type="InterPro" id="IPR036950">
    <property type="entry name" value="PBP_transglycosylase"/>
</dbReference>
<comment type="pathway">
    <text evidence="1">Cell wall biogenesis; peptidoglycan biosynthesis.</text>
</comment>
<evidence type="ECO:0000256" key="5">
    <source>
        <dbReference type="ARBA" id="ARBA00022670"/>
    </source>
</evidence>
<dbReference type="Gene3D" id="1.10.3810.10">
    <property type="entry name" value="Biosynthetic peptidoglycan transglycosylase-like"/>
    <property type="match status" value="1"/>
</dbReference>
<dbReference type="GO" id="GO:0009252">
    <property type="term" value="P:peptidoglycan biosynthetic process"/>
    <property type="evidence" value="ECO:0007669"/>
    <property type="project" value="UniProtKB-UniPathway"/>
</dbReference>
<dbReference type="AlphaFoldDB" id="A0A1I1UIE8"/>
<evidence type="ECO:0000256" key="9">
    <source>
        <dbReference type="ARBA" id="ARBA00023268"/>
    </source>
</evidence>
<dbReference type="GO" id="GO:0004180">
    <property type="term" value="F:carboxypeptidase activity"/>
    <property type="evidence" value="ECO:0007669"/>
    <property type="project" value="UniProtKB-KW"/>
</dbReference>
<dbReference type="RefSeq" id="WP_091876547.1">
    <property type="nucleotide sequence ID" value="NZ_FOLD01000034.1"/>
</dbReference>
<evidence type="ECO:0000259" key="14">
    <source>
        <dbReference type="Pfam" id="PF00912"/>
    </source>
</evidence>
<dbReference type="InterPro" id="IPR050396">
    <property type="entry name" value="Glycosyltr_51/Transpeptidase"/>
</dbReference>
<evidence type="ECO:0000256" key="7">
    <source>
        <dbReference type="ARBA" id="ARBA00022679"/>
    </source>
</evidence>
<evidence type="ECO:0000313" key="16">
    <source>
        <dbReference type="EMBL" id="SFD70507.1"/>
    </source>
</evidence>
<evidence type="ECO:0000256" key="8">
    <source>
        <dbReference type="ARBA" id="ARBA00022801"/>
    </source>
</evidence>
<evidence type="ECO:0000313" key="17">
    <source>
        <dbReference type="Proteomes" id="UP000198639"/>
    </source>
</evidence>
<evidence type="ECO:0000256" key="1">
    <source>
        <dbReference type="ARBA" id="ARBA00004752"/>
    </source>
</evidence>
<dbReference type="GO" id="GO:0008955">
    <property type="term" value="F:peptidoglycan glycosyltransferase activity"/>
    <property type="evidence" value="ECO:0007669"/>
    <property type="project" value="UniProtKB-EC"/>
</dbReference>
<dbReference type="InterPro" id="IPR001264">
    <property type="entry name" value="Glyco_trans_51"/>
</dbReference>